<keyword evidence="2" id="KW-1185">Reference proteome</keyword>
<evidence type="ECO:0000313" key="2">
    <source>
        <dbReference type="Proteomes" id="UP000887565"/>
    </source>
</evidence>
<evidence type="ECO:0000313" key="3">
    <source>
        <dbReference type="WBParaSite" id="nRc.2.0.1.t14751-RA"/>
    </source>
</evidence>
<dbReference type="Proteomes" id="UP000887565">
    <property type="component" value="Unplaced"/>
</dbReference>
<reference evidence="3" key="1">
    <citation type="submission" date="2022-11" db="UniProtKB">
        <authorList>
            <consortium name="WormBaseParasite"/>
        </authorList>
    </citation>
    <scope>IDENTIFICATION</scope>
</reference>
<feature type="region of interest" description="Disordered" evidence="1">
    <location>
        <begin position="1"/>
        <end position="29"/>
    </location>
</feature>
<protein>
    <submittedName>
        <fullName evidence="3">Uncharacterized protein</fullName>
    </submittedName>
</protein>
<accession>A0A915IL80</accession>
<organism evidence="2 3">
    <name type="scientific">Romanomermis culicivorax</name>
    <name type="common">Nematode worm</name>
    <dbReference type="NCBI Taxonomy" id="13658"/>
    <lineage>
        <taxon>Eukaryota</taxon>
        <taxon>Metazoa</taxon>
        <taxon>Ecdysozoa</taxon>
        <taxon>Nematoda</taxon>
        <taxon>Enoplea</taxon>
        <taxon>Dorylaimia</taxon>
        <taxon>Mermithida</taxon>
        <taxon>Mermithoidea</taxon>
        <taxon>Mermithidae</taxon>
        <taxon>Romanomermis</taxon>
    </lineage>
</organism>
<evidence type="ECO:0000256" key="1">
    <source>
        <dbReference type="SAM" id="MobiDB-lite"/>
    </source>
</evidence>
<dbReference type="WBParaSite" id="nRc.2.0.1.t14751-RA">
    <property type="protein sequence ID" value="nRc.2.0.1.t14751-RA"/>
    <property type="gene ID" value="nRc.2.0.1.g14751"/>
</dbReference>
<sequence>MHRQKIKGSNVHKRKRKQYTQKTEEKNTYKEKYEIKNENMKGGVITFSIAHLESPNSEFTQLGVAHMEIAQLGIPSFDNLLSWESLT</sequence>
<dbReference type="AlphaFoldDB" id="A0A915IL80"/>
<name>A0A915IL80_ROMCU</name>
<feature type="compositionally biased region" description="Basic residues" evidence="1">
    <location>
        <begin position="1"/>
        <end position="19"/>
    </location>
</feature>
<proteinExistence type="predicted"/>